<feature type="repeat" description="WD" evidence="7">
    <location>
        <begin position="186"/>
        <end position="219"/>
    </location>
</feature>
<dbReference type="GO" id="GO:0110136">
    <property type="term" value="P:protein-RNA complex remodeling"/>
    <property type="evidence" value="ECO:0007669"/>
    <property type="project" value="EnsemblFungi"/>
</dbReference>
<dbReference type="InterPro" id="IPR001680">
    <property type="entry name" value="WD40_rpt"/>
</dbReference>
<dbReference type="PROSITE" id="PS00678">
    <property type="entry name" value="WD_REPEATS_1"/>
    <property type="match status" value="2"/>
</dbReference>
<evidence type="ECO:0000256" key="6">
    <source>
        <dbReference type="HAMAP-Rule" id="MF_03029"/>
    </source>
</evidence>
<evidence type="ECO:0000256" key="1">
    <source>
        <dbReference type="ARBA" id="ARBA00022517"/>
    </source>
</evidence>
<dbReference type="PANTHER" id="PTHR19855">
    <property type="entry name" value="WD40 REPEAT PROTEIN 12, 37"/>
    <property type="match status" value="1"/>
</dbReference>
<dbReference type="PROSITE" id="PS50082">
    <property type="entry name" value="WD_REPEATS_2"/>
    <property type="match status" value="5"/>
</dbReference>
<dbReference type="InterPro" id="IPR028599">
    <property type="entry name" value="WDR12/Ytm1"/>
</dbReference>
<keyword evidence="1 6" id="KW-0690">Ribosome biogenesis</keyword>
<dbReference type="SMART" id="SM00320">
    <property type="entry name" value="WD40"/>
    <property type="match status" value="7"/>
</dbReference>
<keyword evidence="3 7" id="KW-0853">WD repeat</keyword>
<dbReference type="PANTHER" id="PTHR19855:SF11">
    <property type="entry name" value="RIBOSOME BIOGENESIS PROTEIN WDR12"/>
    <property type="match status" value="1"/>
</dbReference>
<evidence type="ECO:0000259" key="8">
    <source>
        <dbReference type="Pfam" id="PF08154"/>
    </source>
</evidence>
<dbReference type="InterPro" id="IPR019775">
    <property type="entry name" value="WD40_repeat_CS"/>
</dbReference>
<sequence>MTSTETQKSNETRIRVKFYTQQEKYRVPSDPIFLPINLKRLGLSTVINHLLSHETPVPFEFLINGQILKGSIDNYLKSNNLSTENVLELEYLESVLPPTPQAQFQHDDWISTIDKTTDKLIATGSYDNIIRLWNKSGEVVDSLTCHTGPIKAINWIDNAFLSASLDQTIVAWKKNDSDSYEPLYTAIGHTKSVESVKVSPNLVHFATSSLDGTIKLWNLAGLDEDEHHVANRPSTTIKPSAKKTKVRHELCKTSIMTLGDHRGPVSSIQFHNTSASVLYSGGWDHSLRTWDLTTETNLNTKNCEKPFNSLHINSSNSLLASGHTDRLIRLWDARVNDNTVMKLGLVGHSNWVSQVFWNEQNDSQLISSSYDGTIRGWDIRSKTPIFTLNHNAENPESKVLCVNWFDNLIVSGGDDQVLGIHKVNDQN</sequence>
<dbReference type="OMA" id="DIQAPDW"/>
<feature type="repeat" description="WD" evidence="7">
    <location>
        <begin position="258"/>
        <end position="300"/>
    </location>
</feature>
<dbReference type="GO" id="GO:0043021">
    <property type="term" value="F:ribonucleoprotein complex binding"/>
    <property type="evidence" value="ECO:0007669"/>
    <property type="project" value="UniProtKB-UniRule"/>
</dbReference>
<dbReference type="GO" id="GO:0005654">
    <property type="term" value="C:nucleoplasm"/>
    <property type="evidence" value="ECO:0007669"/>
    <property type="project" value="UniProtKB-SubCell"/>
</dbReference>
<dbReference type="InterPro" id="IPR020472">
    <property type="entry name" value="WD40_PAC1"/>
</dbReference>
<proteinExistence type="inferred from homology"/>
<gene>
    <name evidence="6" type="primary">YTM1</name>
    <name evidence="9" type="ORF">CONCODRAFT_38069</name>
</gene>
<name>A0A137P9G9_CONC2</name>
<comment type="function">
    <text evidence="6">Component of the NOP7 complex, which is required for maturation of the 25S and 5.8S ribosomal RNAs and formation of the 60S ribosome.</text>
</comment>
<keyword evidence="10" id="KW-1185">Reference proteome</keyword>
<evidence type="ECO:0000256" key="7">
    <source>
        <dbReference type="PROSITE-ProRule" id="PRU00221"/>
    </source>
</evidence>
<dbReference type="EMBL" id="KQ964470">
    <property type="protein sequence ID" value="KXN71639.1"/>
    <property type="molecule type" value="Genomic_DNA"/>
</dbReference>
<feature type="repeat" description="WD" evidence="7">
    <location>
        <begin position="103"/>
        <end position="134"/>
    </location>
</feature>
<organism evidence="9 10">
    <name type="scientific">Conidiobolus coronatus (strain ATCC 28846 / CBS 209.66 / NRRL 28638)</name>
    <name type="common">Delacroixia coronata</name>
    <dbReference type="NCBI Taxonomy" id="796925"/>
    <lineage>
        <taxon>Eukaryota</taxon>
        <taxon>Fungi</taxon>
        <taxon>Fungi incertae sedis</taxon>
        <taxon>Zoopagomycota</taxon>
        <taxon>Entomophthoromycotina</taxon>
        <taxon>Entomophthoromycetes</taxon>
        <taxon>Entomophthorales</taxon>
        <taxon>Ancylistaceae</taxon>
        <taxon>Conidiobolus</taxon>
    </lineage>
</organism>
<evidence type="ECO:0000313" key="9">
    <source>
        <dbReference type="EMBL" id="KXN71639.1"/>
    </source>
</evidence>
<comment type="subcellular location">
    <subcellularLocation>
        <location evidence="6">Nucleus</location>
        <location evidence="6">Nucleolus</location>
    </subcellularLocation>
    <subcellularLocation>
        <location evidence="6">Nucleus</location>
        <location evidence="6">Nucleoplasm</location>
    </subcellularLocation>
</comment>
<dbReference type="Pfam" id="PF00400">
    <property type="entry name" value="WD40"/>
    <property type="match status" value="6"/>
</dbReference>
<dbReference type="PROSITE" id="PS50294">
    <property type="entry name" value="WD_REPEATS_REGION"/>
    <property type="match status" value="3"/>
</dbReference>
<evidence type="ECO:0000256" key="5">
    <source>
        <dbReference type="ARBA" id="ARBA00023242"/>
    </source>
</evidence>
<feature type="repeat" description="WD" evidence="7">
    <location>
        <begin position="300"/>
        <end position="341"/>
    </location>
</feature>
<dbReference type="AlphaFoldDB" id="A0A137P9G9"/>
<dbReference type="Gene3D" id="2.130.10.10">
    <property type="entry name" value="YVTN repeat-like/Quinoprotein amine dehydrogenase"/>
    <property type="match status" value="1"/>
</dbReference>
<feature type="domain" description="NLE" evidence="8">
    <location>
        <begin position="14"/>
        <end position="76"/>
    </location>
</feature>
<comment type="subunit">
    <text evidence="6">Component of the NOP7 complex, composed of ERB1, NOP7 and YTM1. Within the NOP7 complex ERB1 appears to interact directly with NOP7 and YTM1. The NOP7 complex also associates with the 66S pre-ribosome.</text>
</comment>
<dbReference type="PRINTS" id="PR00320">
    <property type="entry name" value="GPROTEINBRPT"/>
</dbReference>
<dbReference type="InterPro" id="IPR012972">
    <property type="entry name" value="NLE"/>
</dbReference>
<reference evidence="9 10" key="1">
    <citation type="journal article" date="2015" name="Genome Biol. Evol.">
        <title>Phylogenomic analyses indicate that early fungi evolved digesting cell walls of algal ancestors of land plants.</title>
        <authorList>
            <person name="Chang Y."/>
            <person name="Wang S."/>
            <person name="Sekimoto S."/>
            <person name="Aerts A.L."/>
            <person name="Choi C."/>
            <person name="Clum A."/>
            <person name="LaButti K.M."/>
            <person name="Lindquist E.A."/>
            <person name="Yee Ngan C."/>
            <person name="Ohm R.A."/>
            <person name="Salamov A.A."/>
            <person name="Grigoriev I.V."/>
            <person name="Spatafora J.W."/>
            <person name="Berbee M.L."/>
        </authorList>
    </citation>
    <scope>NUCLEOTIDE SEQUENCE [LARGE SCALE GENOMIC DNA]</scope>
    <source>
        <strain evidence="9 10">NRRL 28638</strain>
    </source>
</reference>
<keyword evidence="5 6" id="KW-0539">Nucleus</keyword>
<dbReference type="HAMAP" id="MF_03029">
    <property type="entry name" value="WDR12"/>
    <property type="match status" value="1"/>
</dbReference>
<dbReference type="GO" id="GO:0000466">
    <property type="term" value="P:maturation of 5.8S rRNA from tricistronic rRNA transcript (SSU-rRNA, 5.8S rRNA, LSU-rRNA)"/>
    <property type="evidence" value="ECO:0007669"/>
    <property type="project" value="UniProtKB-UniRule"/>
</dbReference>
<keyword evidence="2 6" id="KW-0698">rRNA processing</keyword>
<accession>A0A137P9G9</accession>
<dbReference type="GO" id="GO:0030687">
    <property type="term" value="C:preribosome, large subunit precursor"/>
    <property type="evidence" value="ECO:0007669"/>
    <property type="project" value="UniProtKB-UniRule"/>
</dbReference>
<comment type="similarity">
    <text evidence="6">Belongs to the WD repeat WDR12/YTM1 family.</text>
</comment>
<dbReference type="OrthoDB" id="10251381at2759"/>
<dbReference type="GO" id="GO:0051276">
    <property type="term" value="P:chromosome organization"/>
    <property type="evidence" value="ECO:0007669"/>
    <property type="project" value="EnsemblFungi"/>
</dbReference>
<dbReference type="InterPro" id="IPR036322">
    <property type="entry name" value="WD40_repeat_dom_sf"/>
</dbReference>
<evidence type="ECO:0000256" key="3">
    <source>
        <dbReference type="ARBA" id="ARBA00022574"/>
    </source>
</evidence>
<dbReference type="STRING" id="796925.A0A137P9G9"/>
<evidence type="ECO:0000256" key="2">
    <source>
        <dbReference type="ARBA" id="ARBA00022552"/>
    </source>
</evidence>
<feature type="repeat" description="WD" evidence="7">
    <location>
        <begin position="345"/>
        <end position="387"/>
    </location>
</feature>
<dbReference type="CDD" id="cd00200">
    <property type="entry name" value="WD40"/>
    <property type="match status" value="1"/>
</dbReference>
<dbReference type="Pfam" id="PF08154">
    <property type="entry name" value="NLE"/>
    <property type="match status" value="1"/>
</dbReference>
<keyword evidence="4" id="KW-0677">Repeat</keyword>
<evidence type="ECO:0000313" key="10">
    <source>
        <dbReference type="Proteomes" id="UP000070444"/>
    </source>
</evidence>
<dbReference type="Proteomes" id="UP000070444">
    <property type="component" value="Unassembled WGS sequence"/>
</dbReference>
<protein>
    <recommendedName>
        <fullName evidence="6">Ribosome biogenesis protein YTM1</fullName>
    </recommendedName>
</protein>
<dbReference type="InterPro" id="IPR015943">
    <property type="entry name" value="WD40/YVTN_repeat-like_dom_sf"/>
</dbReference>
<dbReference type="GO" id="GO:0000463">
    <property type="term" value="P:maturation of LSU-rRNA from tricistronic rRNA transcript (SSU-rRNA, 5.8S rRNA, LSU-rRNA)"/>
    <property type="evidence" value="ECO:0007669"/>
    <property type="project" value="UniProtKB-UniRule"/>
</dbReference>
<dbReference type="GO" id="GO:0070545">
    <property type="term" value="C:PeBoW complex"/>
    <property type="evidence" value="ECO:0007669"/>
    <property type="project" value="EnsemblFungi"/>
</dbReference>
<dbReference type="SUPFAM" id="SSF50978">
    <property type="entry name" value="WD40 repeat-like"/>
    <property type="match status" value="1"/>
</dbReference>
<evidence type="ECO:0000256" key="4">
    <source>
        <dbReference type="ARBA" id="ARBA00022737"/>
    </source>
</evidence>